<gene>
    <name evidence="1" type="ORF">PQU95_08035</name>
</gene>
<sequence length="65" mass="7403">MFRVRLISDYFGVDEGGPIHATQEDALRAARLMLSIHSYPVRAEIRQFVDGRFRQTRVVGVLARG</sequence>
<keyword evidence="2" id="KW-1185">Reference proteome</keyword>
<name>A0ABT5IXA1_9NEIS</name>
<protein>
    <submittedName>
        <fullName evidence="1">Uncharacterized protein</fullName>
    </submittedName>
</protein>
<dbReference type="RefSeq" id="WP_272751515.1">
    <property type="nucleotide sequence ID" value="NZ_JAQQLF010000008.1"/>
</dbReference>
<reference evidence="1 2" key="1">
    <citation type="submission" date="2023-01" db="EMBL/GenBank/DDBJ databases">
        <title>Novel species of the genus Vogesella isolated from rivers.</title>
        <authorList>
            <person name="Lu H."/>
        </authorList>
    </citation>
    <scope>NUCLEOTIDE SEQUENCE [LARGE SCALE GENOMIC DNA]</scope>
    <source>
        <strain evidence="1 2">DC21W</strain>
    </source>
</reference>
<organism evidence="1 2">
    <name type="scientific">Vogesella aquatica</name>
    <dbReference type="NCBI Taxonomy" id="2984206"/>
    <lineage>
        <taxon>Bacteria</taxon>
        <taxon>Pseudomonadati</taxon>
        <taxon>Pseudomonadota</taxon>
        <taxon>Betaproteobacteria</taxon>
        <taxon>Neisseriales</taxon>
        <taxon>Chromobacteriaceae</taxon>
        <taxon>Vogesella</taxon>
    </lineage>
</organism>
<accession>A0ABT5IXA1</accession>
<dbReference type="EMBL" id="JAQQLF010000008">
    <property type="protein sequence ID" value="MDC7717163.1"/>
    <property type="molecule type" value="Genomic_DNA"/>
</dbReference>
<evidence type="ECO:0000313" key="1">
    <source>
        <dbReference type="EMBL" id="MDC7717163.1"/>
    </source>
</evidence>
<dbReference type="Proteomes" id="UP001219956">
    <property type="component" value="Unassembled WGS sequence"/>
</dbReference>
<proteinExistence type="predicted"/>
<evidence type="ECO:0000313" key="2">
    <source>
        <dbReference type="Proteomes" id="UP001219956"/>
    </source>
</evidence>
<comment type="caution">
    <text evidence="1">The sequence shown here is derived from an EMBL/GenBank/DDBJ whole genome shotgun (WGS) entry which is preliminary data.</text>
</comment>